<sequence length="233" mass="25949">MKKNFLLMTLLLTMCIMGKAQIGINQNSPMANLDIKASVTPTFAEGLLIPKVSVSLLDAMSSRYNQDLDGVLVNVTQITNSTDSKTIDIKNVGFYYYDQPQSKWKRTDVNLGNGSFTPNIIKMAVSKNTKWSNYVNYNYFEFYEDGSFNSTINMPAPNVFANKTIYLRNNAGGNLMLDCTDKTDFPDTINPDNSVTQNIGLGGLLSYSLYGSSAIQAYSDGNRWYLMSGQKTF</sequence>
<dbReference type="AlphaFoldDB" id="A0A2S8AFH6"/>
<comment type="caution">
    <text evidence="2">The sequence shown here is derived from an EMBL/GenBank/DDBJ whole genome shotgun (WGS) entry which is preliminary data.</text>
</comment>
<organism evidence="2 3">
    <name type="scientific">Apibacter adventoris</name>
    <dbReference type="NCBI Taxonomy" id="1679466"/>
    <lineage>
        <taxon>Bacteria</taxon>
        <taxon>Pseudomonadati</taxon>
        <taxon>Bacteroidota</taxon>
        <taxon>Flavobacteriia</taxon>
        <taxon>Flavobacteriales</taxon>
        <taxon>Weeksellaceae</taxon>
        <taxon>Apibacter</taxon>
    </lineage>
</organism>
<dbReference type="EMBL" id="PSZM01000003">
    <property type="protein sequence ID" value="PQL94890.1"/>
    <property type="molecule type" value="Genomic_DNA"/>
</dbReference>
<evidence type="ECO:0000313" key="3">
    <source>
        <dbReference type="Proteomes" id="UP000238042"/>
    </source>
</evidence>
<evidence type="ECO:0000313" key="2">
    <source>
        <dbReference type="EMBL" id="PQL94890.1"/>
    </source>
</evidence>
<accession>A0A2S8AFH6</accession>
<dbReference type="RefSeq" id="WP_105245875.1">
    <property type="nucleotide sequence ID" value="NZ_PSZM01000003.1"/>
</dbReference>
<keyword evidence="1" id="KW-0732">Signal</keyword>
<reference evidence="2 3" key="1">
    <citation type="submission" date="2018-02" db="EMBL/GenBank/DDBJ databases">
        <title>Genome sequences of Apibacter spp., gut symbionts of Asian honey bees.</title>
        <authorList>
            <person name="Kwong W.K."/>
            <person name="Steele M.I."/>
            <person name="Moran N.A."/>
        </authorList>
    </citation>
    <scope>NUCLEOTIDE SEQUENCE [LARGE SCALE GENOMIC DNA]</scope>
    <source>
        <strain evidence="3">wkB301</strain>
    </source>
</reference>
<proteinExistence type="predicted"/>
<feature type="signal peptide" evidence="1">
    <location>
        <begin position="1"/>
        <end position="22"/>
    </location>
</feature>
<evidence type="ECO:0000256" key="1">
    <source>
        <dbReference type="SAM" id="SignalP"/>
    </source>
</evidence>
<feature type="chain" id="PRO_5015492041" evidence="1">
    <location>
        <begin position="23"/>
        <end position="233"/>
    </location>
</feature>
<protein>
    <submittedName>
        <fullName evidence="2">Uncharacterized protein</fullName>
    </submittedName>
</protein>
<dbReference type="OrthoDB" id="1272450at2"/>
<keyword evidence="3" id="KW-1185">Reference proteome</keyword>
<dbReference type="Proteomes" id="UP000238042">
    <property type="component" value="Unassembled WGS sequence"/>
</dbReference>
<name>A0A2S8AFH6_9FLAO</name>
<gene>
    <name evidence="2" type="ORF">C4S77_02600</name>
</gene>